<keyword evidence="2" id="KW-1133">Transmembrane helix</keyword>
<organism evidence="4 5">
    <name type="scientific">Saccharomonospora azurea NA-128</name>
    <dbReference type="NCBI Taxonomy" id="882081"/>
    <lineage>
        <taxon>Bacteria</taxon>
        <taxon>Bacillati</taxon>
        <taxon>Actinomycetota</taxon>
        <taxon>Actinomycetes</taxon>
        <taxon>Pseudonocardiales</taxon>
        <taxon>Pseudonocardiaceae</taxon>
        <taxon>Saccharomonospora</taxon>
    </lineage>
</organism>
<feature type="region of interest" description="Disordered" evidence="1">
    <location>
        <begin position="303"/>
        <end position="391"/>
    </location>
</feature>
<keyword evidence="2" id="KW-0812">Transmembrane</keyword>
<protein>
    <recommendedName>
        <fullName evidence="3">Septum formation-related domain-containing protein</fullName>
    </recommendedName>
</protein>
<dbReference type="Proteomes" id="UP000004705">
    <property type="component" value="Chromosome"/>
</dbReference>
<proteinExistence type="predicted"/>
<dbReference type="InterPro" id="IPR026004">
    <property type="entry name" value="Septum_form"/>
</dbReference>
<dbReference type="EMBL" id="CM001466">
    <property type="protein sequence ID" value="EHY89788.1"/>
    <property type="molecule type" value="Genomic_DNA"/>
</dbReference>
<keyword evidence="2" id="KW-0472">Membrane</keyword>
<dbReference type="AlphaFoldDB" id="H8GCI0"/>
<feature type="domain" description="Septum formation-related" evidence="3">
    <location>
        <begin position="76"/>
        <end position="294"/>
    </location>
</feature>
<evidence type="ECO:0000256" key="1">
    <source>
        <dbReference type="SAM" id="MobiDB-lite"/>
    </source>
</evidence>
<keyword evidence="5" id="KW-1185">Reference proteome</keyword>
<accession>H8GCI0</accession>
<dbReference type="HOGENOM" id="CLU_037731_1_0_11"/>
<dbReference type="Pfam" id="PF13845">
    <property type="entry name" value="Septum_form"/>
    <property type="match status" value="1"/>
</dbReference>
<feature type="compositionally biased region" description="Basic and acidic residues" evidence="1">
    <location>
        <begin position="314"/>
        <end position="341"/>
    </location>
</feature>
<dbReference type="OrthoDB" id="4266126at2"/>
<name>H8GCI0_9PSEU</name>
<evidence type="ECO:0000256" key="2">
    <source>
        <dbReference type="SAM" id="Phobius"/>
    </source>
</evidence>
<evidence type="ECO:0000259" key="3">
    <source>
        <dbReference type="Pfam" id="PF13845"/>
    </source>
</evidence>
<evidence type="ECO:0000313" key="4">
    <source>
        <dbReference type="EMBL" id="EHY89788.1"/>
    </source>
</evidence>
<evidence type="ECO:0000313" key="5">
    <source>
        <dbReference type="Proteomes" id="UP000004705"/>
    </source>
</evidence>
<reference evidence="4 5" key="1">
    <citation type="journal article" date="2012" name="Stand. Genomic Sci.">
        <title>Genome sequence of the soil bacterium Saccharomonospora azurea type strain (NA-128(T)).</title>
        <authorList>
            <person name="Klenk H.P."/>
            <person name="Held B."/>
            <person name="Lucas S."/>
            <person name="Lapidus A."/>
            <person name="Copeland A."/>
            <person name="Hammon N."/>
            <person name="Pitluck S."/>
            <person name="Goodwin L.A."/>
            <person name="Han C."/>
            <person name="Tapia R."/>
            <person name="Brambilla E.M."/>
            <person name="Potter G."/>
            <person name="Land M."/>
            <person name="Ivanova N."/>
            <person name="Rohde M."/>
            <person name="Goker M."/>
            <person name="Detter J.C."/>
            <person name="Kyrpides N.C."/>
            <person name="Woyke T."/>
        </authorList>
    </citation>
    <scope>NUCLEOTIDE SEQUENCE [LARGE SCALE GENOMIC DNA]</scope>
    <source>
        <strain evidence="4 5">NA-128</strain>
    </source>
</reference>
<dbReference type="RefSeq" id="WP_005442784.1">
    <property type="nucleotide sequence ID" value="NZ_CM001466.1"/>
</dbReference>
<gene>
    <name evidence="4" type="ORF">SacazDRAFT_02901</name>
</gene>
<feature type="transmembrane region" description="Helical" evidence="2">
    <location>
        <begin position="21"/>
        <end position="44"/>
    </location>
</feature>
<sequence length="391" mass="41505">MMVLMSDQPAHRPDDPALRTRVLMGGAFVGALVAMALSWIFSWVPEDPQVLAERQAEEKAEQVAKVREAAFRSPPGSCLNWTEADAGDVHKVSCDGEHLFEVVGVADLKSEHGPKAPPPDDKAWRELTKEHCGPLVEDYLDDPLDPEGKLSIGVLRPDEKQWANGNRTLHCGLQWVGPGGGLQVLTEPANDLDQSYVWEPGTCLALVDKTVGDPIDCDTQHSYEIVATVDLSDEFDSYPSEDEQKEWLEPKCAKLVHKYTGGKDVEALAKDGLILSWDTRSEESWEAGSTLVNCKVGATLEDHSGLAPVQGSVKDSDEKDDKKDGDDGDDKGGDDSSDKGGQDGGAADGDGENADGGSSDGGDGENDAGGDAPQEDGAGRPSSPGGQESGG</sequence>